<evidence type="ECO:0000313" key="2">
    <source>
        <dbReference type="EMBL" id="GAA3379216.1"/>
    </source>
</evidence>
<dbReference type="Proteomes" id="UP001499990">
    <property type="component" value="Unassembled WGS sequence"/>
</dbReference>
<feature type="transmembrane region" description="Helical" evidence="1">
    <location>
        <begin position="431"/>
        <end position="450"/>
    </location>
</feature>
<keyword evidence="3" id="KW-1185">Reference proteome</keyword>
<protein>
    <recommendedName>
        <fullName evidence="4">DUF1349 domain-containing protein</fullName>
    </recommendedName>
</protein>
<dbReference type="EMBL" id="BAAAYL010000001">
    <property type="protein sequence ID" value="GAA3379216.1"/>
    <property type="molecule type" value="Genomic_DNA"/>
</dbReference>
<sequence>MTATSTPRPPAMKRAERIGFLRTLHAEWTKFRTVRGCVLAMVGALLAMIVVGLLGTAAPAPGGRGADSASYPKGPGGEAVNDSFYFVHKKLTGDGTLTVPLRSLTGVADTGIGGKPTNGAQPWAKAGIIVKESLTQGSPYVSVVATGGHGVRMQYDYTHDTAGPSNKVSKESPRWLRLVRSGDSLTGYASTDGSHWSKIDSVKLPGLPHTVHAGLFATSPEAKQDTAAGTGFSPAVATGTFGAPGVTGGWSQGAWSGTQVGGDAGTSGSYTNTLKGGFTQTGDGGFTVTGAGDIAPVVGGPVMGGGFSIENFLVGTFAGLIVVIAVGTVFITGEYRRGLLRTTMAATPLRARVLGAKALTAGGIAFAIGLVAAAITVPIGERSALGRGFHVFPVTSATELRVMAGTGLLCAAAAVLALGVGTLLRRSATAVALVIASIVLPFLLATSGVLPPDVSQWLLRVTPAAGFAIQQTLPHYAQVLSVYEPSTGYYPLAPWAGFAVLCGYAALGFGLAVVRLRRRDV</sequence>
<evidence type="ECO:0000313" key="3">
    <source>
        <dbReference type="Proteomes" id="UP001499990"/>
    </source>
</evidence>
<dbReference type="RefSeq" id="WP_345043802.1">
    <property type="nucleotide sequence ID" value="NZ_BAAAYL010000001.1"/>
</dbReference>
<keyword evidence="1" id="KW-0472">Membrane</keyword>
<reference evidence="3" key="1">
    <citation type="journal article" date="2019" name="Int. J. Syst. Evol. Microbiol.">
        <title>The Global Catalogue of Microorganisms (GCM) 10K type strain sequencing project: providing services to taxonomists for standard genome sequencing and annotation.</title>
        <authorList>
            <consortium name="The Broad Institute Genomics Platform"/>
            <consortium name="The Broad Institute Genome Sequencing Center for Infectious Disease"/>
            <person name="Wu L."/>
            <person name="Ma J."/>
        </authorList>
    </citation>
    <scope>NUCLEOTIDE SEQUENCE [LARGE SCALE GENOMIC DNA]</scope>
    <source>
        <strain evidence="3">JCM 9651</strain>
    </source>
</reference>
<name>A0ABP6SKH1_9ACTN</name>
<evidence type="ECO:0008006" key="4">
    <source>
        <dbReference type="Google" id="ProtNLM"/>
    </source>
</evidence>
<feature type="transmembrane region" description="Helical" evidence="1">
    <location>
        <begin position="400"/>
        <end position="424"/>
    </location>
</feature>
<feature type="transmembrane region" description="Helical" evidence="1">
    <location>
        <begin position="492"/>
        <end position="514"/>
    </location>
</feature>
<feature type="transmembrane region" description="Helical" evidence="1">
    <location>
        <begin position="37"/>
        <end position="58"/>
    </location>
</feature>
<dbReference type="Gene3D" id="2.60.120.200">
    <property type="match status" value="1"/>
</dbReference>
<organism evidence="2 3">
    <name type="scientific">Streptomyces sannanensis</name>
    <dbReference type="NCBI Taxonomy" id="285536"/>
    <lineage>
        <taxon>Bacteria</taxon>
        <taxon>Bacillati</taxon>
        <taxon>Actinomycetota</taxon>
        <taxon>Actinomycetes</taxon>
        <taxon>Kitasatosporales</taxon>
        <taxon>Streptomycetaceae</taxon>
        <taxon>Streptomyces</taxon>
    </lineage>
</organism>
<keyword evidence="1" id="KW-1133">Transmembrane helix</keyword>
<proteinExistence type="predicted"/>
<evidence type="ECO:0000256" key="1">
    <source>
        <dbReference type="SAM" id="Phobius"/>
    </source>
</evidence>
<feature type="transmembrane region" description="Helical" evidence="1">
    <location>
        <begin position="354"/>
        <end position="380"/>
    </location>
</feature>
<accession>A0ABP6SKH1</accession>
<keyword evidence="1" id="KW-0812">Transmembrane</keyword>
<feature type="transmembrane region" description="Helical" evidence="1">
    <location>
        <begin position="312"/>
        <end position="333"/>
    </location>
</feature>
<comment type="caution">
    <text evidence="2">The sequence shown here is derived from an EMBL/GenBank/DDBJ whole genome shotgun (WGS) entry which is preliminary data.</text>
</comment>
<gene>
    <name evidence="2" type="ORF">GCM10020367_61890</name>
</gene>